<dbReference type="EMBL" id="LMVP01000538">
    <property type="protein sequence ID" value="PAV10915.1"/>
    <property type="molecule type" value="Genomic_DNA"/>
</dbReference>
<reference evidence="2 3" key="1">
    <citation type="journal article" date="2017" name="BMC Genomics">
        <title>Genomic analysis of methanogenic archaea reveals a shift towards energy conservation.</title>
        <authorList>
            <person name="Gilmore S.P."/>
            <person name="Henske J.K."/>
            <person name="Sexton J.A."/>
            <person name="Solomon K.V."/>
            <person name="Seppala S."/>
            <person name="Yoo J.I."/>
            <person name="Huyett L.M."/>
            <person name="Pressman A."/>
            <person name="Cogan J.Z."/>
            <person name="Kivenson V."/>
            <person name="Peng X."/>
            <person name="Tan Y."/>
            <person name="Valentine D.L."/>
            <person name="O'Malley M.A."/>
        </authorList>
    </citation>
    <scope>NUCLEOTIDE SEQUENCE [LARGE SCALE GENOMIC DNA]</scope>
    <source>
        <strain evidence="2 3">MC-15</strain>
    </source>
</reference>
<feature type="compositionally biased region" description="Polar residues" evidence="1">
    <location>
        <begin position="46"/>
        <end position="56"/>
    </location>
</feature>
<evidence type="ECO:0000256" key="1">
    <source>
        <dbReference type="SAM" id="MobiDB-lite"/>
    </source>
</evidence>
<keyword evidence="3" id="KW-1185">Reference proteome</keyword>
<evidence type="ECO:0000313" key="3">
    <source>
        <dbReference type="Proteomes" id="UP000218164"/>
    </source>
</evidence>
<dbReference type="AlphaFoldDB" id="A0A2A2HNJ2"/>
<feature type="compositionally biased region" description="Polar residues" evidence="1">
    <location>
        <begin position="30"/>
        <end position="39"/>
    </location>
</feature>
<evidence type="ECO:0000313" key="2">
    <source>
        <dbReference type="EMBL" id="PAV10915.1"/>
    </source>
</evidence>
<comment type="caution">
    <text evidence="2">The sequence shown here is derived from an EMBL/GenBank/DDBJ whole genome shotgun (WGS) entry which is preliminary data.</text>
</comment>
<name>A0A2A2HNJ2_9EURY</name>
<protein>
    <submittedName>
        <fullName evidence="2">Uncharacterized protein</fullName>
    </submittedName>
</protein>
<organism evidence="2 3">
    <name type="scientific">Methanosarcina spelaei</name>
    <dbReference type="NCBI Taxonomy" id="1036679"/>
    <lineage>
        <taxon>Archaea</taxon>
        <taxon>Methanobacteriati</taxon>
        <taxon>Methanobacteriota</taxon>
        <taxon>Stenosarchaea group</taxon>
        <taxon>Methanomicrobia</taxon>
        <taxon>Methanosarcinales</taxon>
        <taxon>Methanosarcinaceae</taxon>
        <taxon>Methanosarcina</taxon>
    </lineage>
</organism>
<feature type="region of interest" description="Disordered" evidence="1">
    <location>
        <begin position="27"/>
        <end position="69"/>
    </location>
</feature>
<dbReference type="OrthoDB" id="374027at2157"/>
<dbReference type="Proteomes" id="UP000218164">
    <property type="component" value="Unassembled WGS sequence"/>
</dbReference>
<accession>A0A2A2HNJ2</accession>
<sequence>MTNDAILVLSLIVGAIPLVFGQIAEKKASPKNTSNNTSLETRESLSENVSVSTPLETTEDKLSSSPENVTEAPVNATVASYGYTQDVYYDVQVRTIDTVDDTGLTSVMLQDSSGNPLGWFWIKCPHDTQEIEVYSTLLLSRQFHDYVTVYTDEDGYIYRVTY</sequence>
<proteinExistence type="predicted"/>
<gene>
    <name evidence="2" type="ORF">ASJ81_02030</name>
</gene>
<dbReference type="RefSeq" id="WP_095645909.1">
    <property type="nucleotide sequence ID" value="NZ_LMVP01000538.1"/>
</dbReference>